<comment type="caution">
    <text evidence="2">The sequence shown here is derived from an EMBL/GenBank/DDBJ whole genome shotgun (WGS) entry which is preliminary data.</text>
</comment>
<sequence>MSTSAPATTQKSFCSPSSQSPVSAATTTDVQGRDTAVVTATVLLPSEALAHAKQRIPELEAIFKSVVPKDPGFTIQSGFVPASSHNMSESPMRRPQMIYLKTSVPLSKFSRHTVAMVHELMQPYPLVLESGKDMVFEVGGPESWPRLSSLRNEEQIGDSYYYAEETVQRNIDGGNLVAFTLETKLTDDDNSLQNILTKGTVSFRYDSPDTTARVEHFATSTRTTHKAALSWTGRLDPHSGPETYGLVHVSIGMDPGTDSLTLDYSPERRRYDEFVEYVRATFALRLASLVIPRWRRHCTPQDYSGFRQTVWYECDVRSTTDMLWTYPIMDESFRERFSLPRASSEVYRTPPSTTIRCHKDGPPDVFSFELLSLWALPTSPARDKKTPPPNHSYRNVAISTVISFRQPAMGSVAAGTQCESAPSGQLVCEKEVEIKDPSGNGKRPAAISGVSLTTTALVPRCVRYCEDVGQARRGLFRVHDKMSVRHYEPLREKM</sequence>
<evidence type="ECO:0000313" key="3">
    <source>
        <dbReference type="Proteomes" id="UP000076154"/>
    </source>
</evidence>
<reference evidence="2" key="1">
    <citation type="submission" date="2018-04" db="EMBL/GenBank/DDBJ databases">
        <title>Whole genome sequencing of Hypsizygus marmoreus.</title>
        <authorList>
            <person name="Choi I.-G."/>
            <person name="Min B."/>
            <person name="Kim J.-G."/>
            <person name="Kim S."/>
            <person name="Oh Y.-L."/>
            <person name="Kong W.-S."/>
            <person name="Park H."/>
            <person name="Jeong J."/>
            <person name="Song E.-S."/>
        </authorList>
    </citation>
    <scope>NUCLEOTIDE SEQUENCE [LARGE SCALE GENOMIC DNA]</scope>
    <source>
        <strain evidence="2">51987-8</strain>
    </source>
</reference>
<feature type="region of interest" description="Disordered" evidence="1">
    <location>
        <begin position="1"/>
        <end position="29"/>
    </location>
</feature>
<name>A0A369JB49_HYPMA</name>
<evidence type="ECO:0000256" key="1">
    <source>
        <dbReference type="SAM" id="MobiDB-lite"/>
    </source>
</evidence>
<organism evidence="2 3">
    <name type="scientific">Hypsizygus marmoreus</name>
    <name type="common">White beech mushroom</name>
    <name type="synonym">Agaricus marmoreus</name>
    <dbReference type="NCBI Taxonomy" id="39966"/>
    <lineage>
        <taxon>Eukaryota</taxon>
        <taxon>Fungi</taxon>
        <taxon>Dikarya</taxon>
        <taxon>Basidiomycota</taxon>
        <taxon>Agaricomycotina</taxon>
        <taxon>Agaricomycetes</taxon>
        <taxon>Agaricomycetidae</taxon>
        <taxon>Agaricales</taxon>
        <taxon>Tricholomatineae</taxon>
        <taxon>Lyophyllaceae</taxon>
        <taxon>Hypsizygus</taxon>
    </lineage>
</organism>
<evidence type="ECO:0000313" key="2">
    <source>
        <dbReference type="EMBL" id="RDB18440.1"/>
    </source>
</evidence>
<feature type="compositionally biased region" description="Low complexity" evidence="1">
    <location>
        <begin position="9"/>
        <end position="28"/>
    </location>
</feature>
<keyword evidence="3" id="KW-1185">Reference proteome</keyword>
<dbReference type="Proteomes" id="UP000076154">
    <property type="component" value="Unassembled WGS sequence"/>
</dbReference>
<dbReference type="EMBL" id="LUEZ02000101">
    <property type="protein sequence ID" value="RDB18440.1"/>
    <property type="molecule type" value="Genomic_DNA"/>
</dbReference>
<accession>A0A369JB49</accession>
<gene>
    <name evidence="2" type="ORF">Hypma_000198</name>
</gene>
<dbReference type="AlphaFoldDB" id="A0A369JB49"/>
<dbReference type="InParanoid" id="A0A369JB49"/>
<protein>
    <submittedName>
        <fullName evidence="2">Uncharacterized protein</fullName>
    </submittedName>
</protein>
<proteinExistence type="predicted"/>